<protein>
    <recommendedName>
        <fullName evidence="3">YviE</fullName>
    </recommendedName>
</protein>
<gene>
    <name evidence="1" type="ORF">BG258_02490</name>
</gene>
<name>A0A1E4R340_9BACI</name>
<dbReference type="AlphaFoldDB" id="A0A1E4R340"/>
<reference evidence="1 2" key="1">
    <citation type="submission" date="2016-09" db="EMBL/GenBank/DDBJ databases">
        <title>Draft genome sequence of the soil isolate, Lysinibacillus fusiformis M5, a potential hypoxanthine producer.</title>
        <authorList>
            <person name="Gallegos-Monterrosa R."/>
            <person name="Maroti G."/>
            <person name="Balint B."/>
            <person name="Kovacs A.T."/>
        </authorList>
    </citation>
    <scope>NUCLEOTIDE SEQUENCE [LARGE SCALE GENOMIC DNA]</scope>
    <source>
        <strain evidence="1 2">M5</strain>
    </source>
</reference>
<dbReference type="Proteomes" id="UP000094784">
    <property type="component" value="Unassembled WGS sequence"/>
</dbReference>
<dbReference type="EMBL" id="MECQ01000001">
    <property type="protein sequence ID" value="ODV54838.1"/>
    <property type="molecule type" value="Genomic_DNA"/>
</dbReference>
<dbReference type="RefSeq" id="WP_069480068.1">
    <property type="nucleotide sequence ID" value="NZ_KV766182.1"/>
</dbReference>
<dbReference type="InterPro" id="IPR045527">
    <property type="entry name" value="DUF6470"/>
</dbReference>
<comment type="caution">
    <text evidence="1">The sequence shown here is derived from an EMBL/GenBank/DDBJ whole genome shotgun (WGS) entry which is preliminary data.</text>
</comment>
<dbReference type="OrthoDB" id="2112831at2"/>
<dbReference type="Pfam" id="PF20074">
    <property type="entry name" value="DUF6470"/>
    <property type="match status" value="1"/>
</dbReference>
<evidence type="ECO:0000313" key="2">
    <source>
        <dbReference type="Proteomes" id="UP000094784"/>
    </source>
</evidence>
<accession>A0A1E4R340</accession>
<proteinExistence type="predicted"/>
<evidence type="ECO:0008006" key="3">
    <source>
        <dbReference type="Google" id="ProtNLM"/>
    </source>
</evidence>
<sequence length="187" mass="20939">MRLPQIQIRTTDAQMDLDISKPKQYIKQPRATQHIEQPAAILEIHTTRGALRIDSSQARRDLGLIGPLESSANYAQKGKQEALQGMARRAREGRQMMESAGKDQGRATIQNIAKQNHGPHRVQFNINFVPSIGSVKIDYTPGTTDINIQRREPKIDVKVNKPIHEYTPGKVTGTMVQRPSVQTDVIV</sequence>
<evidence type="ECO:0000313" key="1">
    <source>
        <dbReference type="EMBL" id="ODV54838.1"/>
    </source>
</evidence>
<organism evidence="1 2">
    <name type="scientific">Lysinibacillus fusiformis</name>
    <dbReference type="NCBI Taxonomy" id="28031"/>
    <lineage>
        <taxon>Bacteria</taxon>
        <taxon>Bacillati</taxon>
        <taxon>Bacillota</taxon>
        <taxon>Bacilli</taxon>
        <taxon>Bacillales</taxon>
        <taxon>Bacillaceae</taxon>
        <taxon>Lysinibacillus</taxon>
    </lineage>
</organism>